<keyword evidence="8" id="KW-0902">Two-component regulatory system</keyword>
<reference evidence="10 11" key="1">
    <citation type="submission" date="2021-05" db="EMBL/GenBank/DDBJ databases">
        <title>The draft genome of Geobacter luticola JCM 17780.</title>
        <authorList>
            <person name="Xu Z."/>
            <person name="Masuda Y."/>
            <person name="Itoh H."/>
            <person name="Senoo K."/>
        </authorList>
    </citation>
    <scope>NUCLEOTIDE SEQUENCE [LARGE SCALE GENOMIC DNA]</scope>
    <source>
        <strain evidence="10 11">JCM 17780</strain>
    </source>
</reference>
<evidence type="ECO:0000259" key="9">
    <source>
        <dbReference type="PROSITE" id="PS50109"/>
    </source>
</evidence>
<dbReference type="SUPFAM" id="SSF53850">
    <property type="entry name" value="Periplasmic binding protein-like II"/>
    <property type="match status" value="1"/>
</dbReference>
<dbReference type="SUPFAM" id="SSF55785">
    <property type="entry name" value="PYP-like sensor domain (PAS domain)"/>
    <property type="match status" value="1"/>
</dbReference>
<evidence type="ECO:0000256" key="7">
    <source>
        <dbReference type="ARBA" id="ARBA00022840"/>
    </source>
</evidence>
<dbReference type="InterPro" id="IPR050351">
    <property type="entry name" value="BphY/WalK/GraS-like"/>
</dbReference>
<dbReference type="CDD" id="cd00082">
    <property type="entry name" value="HisKA"/>
    <property type="match status" value="1"/>
</dbReference>
<dbReference type="PROSITE" id="PS50109">
    <property type="entry name" value="HIS_KIN"/>
    <property type="match status" value="1"/>
</dbReference>
<evidence type="ECO:0000256" key="2">
    <source>
        <dbReference type="ARBA" id="ARBA00012438"/>
    </source>
</evidence>
<organism evidence="10 11">
    <name type="scientific">Geomobilimonas luticola</name>
    <dbReference type="NCBI Taxonomy" id="1114878"/>
    <lineage>
        <taxon>Bacteria</taxon>
        <taxon>Pseudomonadati</taxon>
        <taxon>Thermodesulfobacteriota</taxon>
        <taxon>Desulfuromonadia</taxon>
        <taxon>Geobacterales</taxon>
        <taxon>Geobacteraceae</taxon>
        <taxon>Geomobilimonas</taxon>
    </lineage>
</organism>
<protein>
    <recommendedName>
        <fullName evidence="2">histidine kinase</fullName>
        <ecNumber evidence="2">2.7.13.3</ecNumber>
    </recommendedName>
</protein>
<name>A0ABS5SFA0_9BACT</name>
<sequence>MLSLLFLAGPASATVHVRAGLEQNPPLSFTDSTGKASGLLVELLDHVADKEGWQLEFVPDTFDRCLEKLKNGDIDLMVTIAYSKERAELYDFNQVNVIANWGQLYSARGVNIQSYFDLDDKRIAVMTGDTHHKALRTMLEKFGIKATYLSFDNFDGVFNSLAKKEADAGVVGRFYALKNEDKYQVLPTPVIFNPIEVHYAVAQGKNRALIDTLDSHLELMKNDRQSVYYQALDRWLGVTGKRGIIPGWVKATLAAALGILLTMGAFNLLLRKQVRSRTHHLEQEIYERKLAEEALQAQFLKTRTIFDSINAVVYVASLEDNKLLYLNKQGRLIFGEDWQGKTCYQLFRAEQTDAFPLSAKERLIKDGIPQPPCEWEFWDPVSSRWYQCTDRAITWSDGQLVRLIIAFDISDHKELERTKDEMISAVSHEMRTPLTAMLGYLELVINSDIPLDQLRQFVRTAHTEAERLYEIIDNFLSIQRFNARNLSTPHKGPVNIASLIRETVALFGSSFPTHDITTSSPPDLPLAWGNAEDLHRVLNNLVSNAIKYSPNGGKVSITTSREDDTVVIAVRDEGIGIPSHALERIFERFYRVDNSDSRTFGGIGLGLALSKEIMTAHSGRIWVESAPGKGSTFFCSLPVVQDTPHDAEPAG</sequence>
<comment type="caution">
    <text evidence="10">The sequence shown here is derived from an EMBL/GenBank/DDBJ whole genome shotgun (WGS) entry which is preliminary data.</text>
</comment>
<evidence type="ECO:0000256" key="5">
    <source>
        <dbReference type="ARBA" id="ARBA00022741"/>
    </source>
</evidence>
<evidence type="ECO:0000256" key="3">
    <source>
        <dbReference type="ARBA" id="ARBA00022553"/>
    </source>
</evidence>
<keyword evidence="3" id="KW-0597">Phosphoprotein</keyword>
<keyword evidence="6" id="KW-0418">Kinase</keyword>
<keyword evidence="4" id="KW-0808">Transferase</keyword>
<dbReference type="InterPro" id="IPR003661">
    <property type="entry name" value="HisK_dim/P_dom"/>
</dbReference>
<dbReference type="Pfam" id="PF00497">
    <property type="entry name" value="SBP_bac_3"/>
    <property type="match status" value="1"/>
</dbReference>
<dbReference type="RefSeq" id="WP_214176041.1">
    <property type="nucleotide sequence ID" value="NZ_JAHCVK010000007.1"/>
</dbReference>
<dbReference type="InterPro" id="IPR001638">
    <property type="entry name" value="Solute-binding_3/MltF_N"/>
</dbReference>
<keyword evidence="11" id="KW-1185">Reference proteome</keyword>
<evidence type="ECO:0000313" key="11">
    <source>
        <dbReference type="Proteomes" id="UP000756860"/>
    </source>
</evidence>
<gene>
    <name evidence="10" type="ORF">KI810_13250</name>
</gene>
<keyword evidence="7" id="KW-0067">ATP-binding</keyword>
<dbReference type="SMART" id="SM00062">
    <property type="entry name" value="PBPb"/>
    <property type="match status" value="1"/>
</dbReference>
<keyword evidence="5" id="KW-0547">Nucleotide-binding</keyword>
<dbReference type="Gene3D" id="3.30.565.10">
    <property type="entry name" value="Histidine kinase-like ATPase, C-terminal domain"/>
    <property type="match status" value="1"/>
</dbReference>
<proteinExistence type="predicted"/>
<dbReference type="PRINTS" id="PR00344">
    <property type="entry name" value="BCTRLSENSOR"/>
</dbReference>
<dbReference type="PANTHER" id="PTHR42878">
    <property type="entry name" value="TWO-COMPONENT HISTIDINE KINASE"/>
    <property type="match status" value="1"/>
</dbReference>
<dbReference type="SUPFAM" id="SSF47384">
    <property type="entry name" value="Homodimeric domain of signal transducing histidine kinase"/>
    <property type="match status" value="1"/>
</dbReference>
<dbReference type="Pfam" id="PF00512">
    <property type="entry name" value="HisKA"/>
    <property type="match status" value="1"/>
</dbReference>
<dbReference type="InterPro" id="IPR036890">
    <property type="entry name" value="HATPase_C_sf"/>
</dbReference>
<dbReference type="Proteomes" id="UP000756860">
    <property type="component" value="Unassembled WGS sequence"/>
</dbReference>
<dbReference type="SMART" id="SM00387">
    <property type="entry name" value="HATPase_c"/>
    <property type="match status" value="1"/>
</dbReference>
<dbReference type="InterPro" id="IPR036097">
    <property type="entry name" value="HisK_dim/P_sf"/>
</dbReference>
<evidence type="ECO:0000313" key="10">
    <source>
        <dbReference type="EMBL" id="MBT0654030.1"/>
    </source>
</evidence>
<evidence type="ECO:0000256" key="6">
    <source>
        <dbReference type="ARBA" id="ARBA00022777"/>
    </source>
</evidence>
<dbReference type="InterPro" id="IPR035965">
    <property type="entry name" value="PAS-like_dom_sf"/>
</dbReference>
<dbReference type="Gene3D" id="3.30.450.20">
    <property type="entry name" value="PAS domain"/>
    <property type="match status" value="1"/>
</dbReference>
<evidence type="ECO:0000256" key="1">
    <source>
        <dbReference type="ARBA" id="ARBA00000085"/>
    </source>
</evidence>
<dbReference type="InterPro" id="IPR003594">
    <property type="entry name" value="HATPase_dom"/>
</dbReference>
<dbReference type="SUPFAM" id="SSF55874">
    <property type="entry name" value="ATPase domain of HSP90 chaperone/DNA topoisomerase II/histidine kinase"/>
    <property type="match status" value="1"/>
</dbReference>
<dbReference type="Gene3D" id="3.40.190.10">
    <property type="entry name" value="Periplasmic binding protein-like II"/>
    <property type="match status" value="2"/>
</dbReference>
<dbReference type="InterPro" id="IPR004358">
    <property type="entry name" value="Sig_transdc_His_kin-like_C"/>
</dbReference>
<dbReference type="PANTHER" id="PTHR42878:SF7">
    <property type="entry name" value="SENSOR HISTIDINE KINASE GLRK"/>
    <property type="match status" value="1"/>
</dbReference>
<feature type="domain" description="Histidine kinase" evidence="9">
    <location>
        <begin position="425"/>
        <end position="641"/>
    </location>
</feature>
<dbReference type="InterPro" id="IPR005467">
    <property type="entry name" value="His_kinase_dom"/>
</dbReference>
<accession>A0ABS5SFA0</accession>
<evidence type="ECO:0000256" key="8">
    <source>
        <dbReference type="ARBA" id="ARBA00023012"/>
    </source>
</evidence>
<evidence type="ECO:0000256" key="4">
    <source>
        <dbReference type="ARBA" id="ARBA00022679"/>
    </source>
</evidence>
<dbReference type="Gene3D" id="1.10.287.130">
    <property type="match status" value="1"/>
</dbReference>
<dbReference type="CDD" id="cd00075">
    <property type="entry name" value="HATPase"/>
    <property type="match status" value="1"/>
</dbReference>
<dbReference type="SMART" id="SM00388">
    <property type="entry name" value="HisKA"/>
    <property type="match status" value="1"/>
</dbReference>
<dbReference type="Pfam" id="PF02518">
    <property type="entry name" value="HATPase_c"/>
    <property type="match status" value="1"/>
</dbReference>
<comment type="catalytic activity">
    <reaction evidence="1">
        <text>ATP + protein L-histidine = ADP + protein N-phospho-L-histidine.</text>
        <dbReference type="EC" id="2.7.13.3"/>
    </reaction>
</comment>
<dbReference type="EC" id="2.7.13.3" evidence="2"/>
<dbReference type="EMBL" id="JAHCVK010000007">
    <property type="protein sequence ID" value="MBT0654030.1"/>
    <property type="molecule type" value="Genomic_DNA"/>
</dbReference>